<keyword evidence="5 6" id="KW-0472">Membrane</keyword>
<feature type="transmembrane region" description="Helical" evidence="6">
    <location>
        <begin position="391"/>
        <end position="410"/>
    </location>
</feature>
<dbReference type="Pfam" id="PF13520">
    <property type="entry name" value="AA_permease_2"/>
    <property type="match status" value="1"/>
</dbReference>
<keyword evidence="4 6" id="KW-1133">Transmembrane helix</keyword>
<feature type="transmembrane region" description="Helical" evidence="6">
    <location>
        <begin position="314"/>
        <end position="343"/>
    </location>
</feature>
<dbReference type="PIRSF" id="PIRSF006060">
    <property type="entry name" value="AA_transporter"/>
    <property type="match status" value="1"/>
</dbReference>
<evidence type="ECO:0000256" key="5">
    <source>
        <dbReference type="ARBA" id="ARBA00023136"/>
    </source>
</evidence>
<dbReference type="GO" id="GO:0005886">
    <property type="term" value="C:plasma membrane"/>
    <property type="evidence" value="ECO:0007669"/>
    <property type="project" value="TreeGrafter"/>
</dbReference>
<reference evidence="8" key="1">
    <citation type="submission" date="2020-10" db="EMBL/GenBank/DDBJ databases">
        <authorList>
            <person name="Kikuchi T."/>
        </authorList>
    </citation>
    <scope>NUCLEOTIDE SEQUENCE</scope>
    <source>
        <strain evidence="8">NKZ352</strain>
    </source>
</reference>
<evidence type="ECO:0000256" key="3">
    <source>
        <dbReference type="ARBA" id="ARBA00022692"/>
    </source>
</evidence>
<gene>
    <name evidence="8" type="ORF">CAUJ_LOCUS8166</name>
</gene>
<evidence type="ECO:0000259" key="7">
    <source>
        <dbReference type="Pfam" id="PF13906"/>
    </source>
</evidence>
<feature type="domain" description="Cationic amino acid transporter C-terminal" evidence="7">
    <location>
        <begin position="506"/>
        <end position="556"/>
    </location>
</feature>
<accession>A0A8S1HA36</accession>
<dbReference type="InterPro" id="IPR002293">
    <property type="entry name" value="AA/rel_permease1"/>
</dbReference>
<feature type="transmembrane region" description="Helical" evidence="6">
    <location>
        <begin position="188"/>
        <end position="208"/>
    </location>
</feature>
<keyword evidence="2" id="KW-0813">Transport</keyword>
<feature type="transmembrane region" description="Helical" evidence="6">
    <location>
        <begin position="477"/>
        <end position="498"/>
    </location>
</feature>
<comment type="caution">
    <text evidence="8">The sequence shown here is derived from an EMBL/GenBank/DDBJ whole genome shotgun (WGS) entry which is preliminary data.</text>
</comment>
<dbReference type="PANTHER" id="PTHR43243:SF4">
    <property type="entry name" value="CATIONIC AMINO ACID TRANSPORTER 4"/>
    <property type="match status" value="1"/>
</dbReference>
<dbReference type="AlphaFoldDB" id="A0A8S1HA36"/>
<feature type="transmembrane region" description="Helical" evidence="6">
    <location>
        <begin position="448"/>
        <end position="471"/>
    </location>
</feature>
<dbReference type="EMBL" id="CAJGYM010000026">
    <property type="protein sequence ID" value="CAD6192247.1"/>
    <property type="molecule type" value="Genomic_DNA"/>
</dbReference>
<dbReference type="PANTHER" id="PTHR43243">
    <property type="entry name" value="INNER MEMBRANE TRANSPORTER YGJI-RELATED"/>
    <property type="match status" value="1"/>
</dbReference>
<dbReference type="Gene3D" id="1.20.1740.10">
    <property type="entry name" value="Amino acid/polyamine transporter I"/>
    <property type="match status" value="1"/>
</dbReference>
<evidence type="ECO:0000313" key="8">
    <source>
        <dbReference type="EMBL" id="CAD6192247.1"/>
    </source>
</evidence>
<dbReference type="InterPro" id="IPR029485">
    <property type="entry name" value="CAT_C"/>
</dbReference>
<keyword evidence="3 6" id="KW-0812">Transmembrane</keyword>
<proteinExistence type="predicted"/>
<dbReference type="Pfam" id="PF13906">
    <property type="entry name" value="AA_permease_C"/>
    <property type="match status" value="1"/>
</dbReference>
<feature type="transmembrane region" description="Helical" evidence="6">
    <location>
        <begin position="364"/>
        <end position="385"/>
    </location>
</feature>
<feature type="transmembrane region" description="Helical" evidence="6">
    <location>
        <begin position="228"/>
        <end position="247"/>
    </location>
</feature>
<dbReference type="GO" id="GO:0015171">
    <property type="term" value="F:amino acid transmembrane transporter activity"/>
    <property type="evidence" value="ECO:0007669"/>
    <property type="project" value="TreeGrafter"/>
</dbReference>
<dbReference type="OrthoDB" id="3900342at2759"/>
<feature type="transmembrane region" description="Helical" evidence="6">
    <location>
        <begin position="94"/>
        <end position="115"/>
    </location>
</feature>
<feature type="transmembrane region" description="Helical" evidence="6">
    <location>
        <begin position="268"/>
        <end position="294"/>
    </location>
</feature>
<evidence type="ECO:0000313" key="9">
    <source>
        <dbReference type="Proteomes" id="UP000835052"/>
    </source>
</evidence>
<feature type="transmembrane region" description="Helical" evidence="6">
    <location>
        <begin position="61"/>
        <end position="82"/>
    </location>
</feature>
<protein>
    <recommendedName>
        <fullName evidence="7">Cationic amino acid transporter C-terminal domain-containing protein</fullName>
    </recommendedName>
</protein>
<feature type="transmembrane region" description="Helical" evidence="6">
    <location>
        <begin position="534"/>
        <end position="551"/>
    </location>
</feature>
<feature type="transmembrane region" description="Helical" evidence="6">
    <location>
        <begin position="34"/>
        <end position="55"/>
    </location>
</feature>
<dbReference type="FunFam" id="1.20.1740.10:FF:000010">
    <property type="entry name" value="probable cationic amino acid transporter"/>
    <property type="match status" value="1"/>
</dbReference>
<feature type="transmembrane region" description="Helical" evidence="6">
    <location>
        <begin position="165"/>
        <end position="181"/>
    </location>
</feature>
<evidence type="ECO:0000256" key="2">
    <source>
        <dbReference type="ARBA" id="ARBA00022448"/>
    </source>
</evidence>
<sequence length="590" mass="63514">MRLWNLRERCFRLKNLPAGELTTPLRRCLSTFDITLLGVGHMIGAGIYVLTGAVVRNTAGPSIVLSFLLAGVASLLSALCYAEFGARFPKAGSAYTYTYVGVGELWAFVIGWNIVLEHMIGSAALARSWSGYLDSLLGNVISNTTIARVGHIHEGSSFLGDYPDLLAFLIIVLVCVFVAMGSKASTNFNSLLTVLNMAVIVVVVGYGITYADFSLWTGVDDSGNSKFFPYGVGGMFAGAASCFFAYIGFDGLATAGEEAKNPARSIPIATFASMSIVTLAYVLMSASLTLMVPYDQVHPSAAFSDAFALKGANFAKVAVSMGALFGMTTSLVGGMFALPRCVFAMAEDGLLFQSLASINPRTQVPIQALMIFGAMTAVIALIFDITTLVEFLSIGTLLAYSIVSACVIVLRYQPSYRHDEGLYDNGGKLRFSIPGMAFLERLEAGHSIYYGITLMIAAFYVTGFCFTSGIAQSTGGQVFTALMILISLAAFLFILAHYQNTSQLDFKVPFVPLLPSLSLLINTIMMLHLSPLTWLRFAFWMTIGFAIYFGYGITHSKEEISAAERFSKSSTYDSVVTASTLQDEPSSLQP</sequence>
<evidence type="ECO:0000256" key="1">
    <source>
        <dbReference type="ARBA" id="ARBA00004141"/>
    </source>
</evidence>
<comment type="subcellular location">
    <subcellularLocation>
        <location evidence="1">Membrane</location>
        <topology evidence="1">Multi-pass membrane protein</topology>
    </subcellularLocation>
</comment>
<evidence type="ECO:0000256" key="4">
    <source>
        <dbReference type="ARBA" id="ARBA00022989"/>
    </source>
</evidence>
<dbReference type="Proteomes" id="UP000835052">
    <property type="component" value="Unassembled WGS sequence"/>
</dbReference>
<evidence type="ECO:0000256" key="6">
    <source>
        <dbReference type="SAM" id="Phobius"/>
    </source>
</evidence>
<name>A0A8S1HA36_9PELO</name>
<organism evidence="8 9">
    <name type="scientific">Caenorhabditis auriculariae</name>
    <dbReference type="NCBI Taxonomy" id="2777116"/>
    <lineage>
        <taxon>Eukaryota</taxon>
        <taxon>Metazoa</taxon>
        <taxon>Ecdysozoa</taxon>
        <taxon>Nematoda</taxon>
        <taxon>Chromadorea</taxon>
        <taxon>Rhabditida</taxon>
        <taxon>Rhabditina</taxon>
        <taxon>Rhabditomorpha</taxon>
        <taxon>Rhabditoidea</taxon>
        <taxon>Rhabditidae</taxon>
        <taxon>Peloderinae</taxon>
        <taxon>Caenorhabditis</taxon>
    </lineage>
</organism>
<keyword evidence="9" id="KW-1185">Reference proteome</keyword>
<feature type="transmembrane region" description="Helical" evidence="6">
    <location>
        <begin position="510"/>
        <end position="528"/>
    </location>
</feature>